<accession>A0A6S7DEP5</accession>
<name>A0A6S7DEP5_9BURK</name>
<evidence type="ECO:0008006" key="3">
    <source>
        <dbReference type="Google" id="ProtNLM"/>
    </source>
</evidence>
<keyword evidence="2" id="KW-1185">Reference proteome</keyword>
<protein>
    <recommendedName>
        <fullName evidence="3">Abi-like protein</fullName>
    </recommendedName>
</protein>
<dbReference type="AlphaFoldDB" id="A0A6S7DEP5"/>
<proteinExistence type="predicted"/>
<dbReference type="Proteomes" id="UP000494272">
    <property type="component" value="Unassembled WGS sequence"/>
</dbReference>
<reference evidence="1 2" key="1">
    <citation type="submission" date="2020-04" db="EMBL/GenBank/DDBJ databases">
        <authorList>
            <person name="De Canck E."/>
        </authorList>
    </citation>
    <scope>NUCLEOTIDE SEQUENCE [LARGE SCALE GENOMIC DNA]</scope>
    <source>
        <strain evidence="1 2">LMG 26841</strain>
    </source>
</reference>
<sequence length="230" mass="26360">MGTRKGGAASKTEISIPMEWQLRETVFSVPRMGRYLNKYAGDAGRAGVAYDQNVLLAQALMPALQTVEIALRNAIHHSLSRSIGQPDWWTALPAPEFDWLRLAVNEARTKISRRKEGATTDKIVAELTFGSWTRLFNVQHGPTLWRRLMWAFPTCPKRKRQRAPISAAVNRIRDLRNRVMHHEPLLWVNPTVEELHATILEVLDWIDPGINRWLTQHDSVRLRWATCTAI</sequence>
<evidence type="ECO:0000313" key="1">
    <source>
        <dbReference type="EMBL" id="CAB3845091.1"/>
    </source>
</evidence>
<gene>
    <name evidence="1" type="ORF">LMG26841_01662</name>
</gene>
<organism evidence="1 2">
    <name type="scientific">Achromobacter dolens</name>
    <dbReference type="NCBI Taxonomy" id="1287738"/>
    <lineage>
        <taxon>Bacteria</taxon>
        <taxon>Pseudomonadati</taxon>
        <taxon>Pseudomonadota</taxon>
        <taxon>Betaproteobacteria</taxon>
        <taxon>Burkholderiales</taxon>
        <taxon>Alcaligenaceae</taxon>
        <taxon>Achromobacter</taxon>
    </lineage>
</organism>
<dbReference type="EMBL" id="CADIKW010000002">
    <property type="protein sequence ID" value="CAB3845091.1"/>
    <property type="molecule type" value="Genomic_DNA"/>
</dbReference>
<evidence type="ECO:0000313" key="2">
    <source>
        <dbReference type="Proteomes" id="UP000494272"/>
    </source>
</evidence>